<keyword evidence="1" id="KW-0472">Membrane</keyword>
<protein>
    <submittedName>
        <fullName evidence="2">Sigma-w pathway protein ysdB</fullName>
    </submittedName>
</protein>
<accession>A0A0A5GAN7</accession>
<dbReference type="Proteomes" id="UP000030401">
    <property type="component" value="Unassembled WGS sequence"/>
</dbReference>
<evidence type="ECO:0000313" key="3">
    <source>
        <dbReference type="Proteomes" id="UP000030401"/>
    </source>
</evidence>
<comment type="caution">
    <text evidence="2">The sequence shown here is derived from an EMBL/GenBank/DDBJ whole genome shotgun (WGS) entry which is preliminary data.</text>
</comment>
<organism evidence="2 3">
    <name type="scientific">Pontibacillus litoralis JSM 072002</name>
    <dbReference type="NCBI Taxonomy" id="1385512"/>
    <lineage>
        <taxon>Bacteria</taxon>
        <taxon>Bacillati</taxon>
        <taxon>Bacillota</taxon>
        <taxon>Bacilli</taxon>
        <taxon>Bacillales</taxon>
        <taxon>Bacillaceae</taxon>
        <taxon>Pontibacillus</taxon>
    </lineage>
</organism>
<dbReference type="AlphaFoldDB" id="A0A0A5GAN7"/>
<evidence type="ECO:0000313" key="2">
    <source>
        <dbReference type="EMBL" id="KGX89069.1"/>
    </source>
</evidence>
<name>A0A0A5GAN7_9BACI</name>
<keyword evidence="1" id="KW-1133">Transmembrane helix</keyword>
<dbReference type="eggNOG" id="ENOG5030CKE">
    <property type="taxonomic scope" value="Bacteria"/>
</dbReference>
<sequence length="126" mass="15051">MVFVLRLLIFIAIIAIIYTGYKYIVNPKRKLELAQEKKHFYFHDDPDNVKKNFLLTYKGILFEGEKYLGTTENSFDVVSISVWVKQPERLKGIDRQDLYFIEKEILIRYPHATIEWKNPINQLLLQ</sequence>
<reference evidence="2 3" key="1">
    <citation type="submission" date="2013-08" db="EMBL/GenBank/DDBJ databases">
        <authorList>
            <person name="Huang J."/>
            <person name="Wang G."/>
        </authorList>
    </citation>
    <scope>NUCLEOTIDE SEQUENCE [LARGE SCALE GENOMIC DNA]</scope>
    <source>
        <strain evidence="2 3">JSM 072002</strain>
    </source>
</reference>
<dbReference type="STRING" id="1385512.N784_01715"/>
<feature type="transmembrane region" description="Helical" evidence="1">
    <location>
        <begin position="6"/>
        <end position="25"/>
    </location>
</feature>
<gene>
    <name evidence="2" type="ORF">N784_01715</name>
</gene>
<keyword evidence="1" id="KW-0812">Transmembrane</keyword>
<dbReference type="EMBL" id="AVPG01000001">
    <property type="protein sequence ID" value="KGX89069.1"/>
    <property type="molecule type" value="Genomic_DNA"/>
</dbReference>
<proteinExistence type="predicted"/>
<evidence type="ECO:0000256" key="1">
    <source>
        <dbReference type="SAM" id="Phobius"/>
    </source>
</evidence>
<keyword evidence="3" id="KW-1185">Reference proteome</keyword>